<dbReference type="AlphaFoldDB" id="A0A5B7DX41"/>
<proteinExistence type="predicted"/>
<organism evidence="1 2">
    <name type="scientific">Portunus trituberculatus</name>
    <name type="common">Swimming crab</name>
    <name type="synonym">Neptunus trituberculatus</name>
    <dbReference type="NCBI Taxonomy" id="210409"/>
    <lineage>
        <taxon>Eukaryota</taxon>
        <taxon>Metazoa</taxon>
        <taxon>Ecdysozoa</taxon>
        <taxon>Arthropoda</taxon>
        <taxon>Crustacea</taxon>
        <taxon>Multicrustacea</taxon>
        <taxon>Malacostraca</taxon>
        <taxon>Eumalacostraca</taxon>
        <taxon>Eucarida</taxon>
        <taxon>Decapoda</taxon>
        <taxon>Pleocyemata</taxon>
        <taxon>Brachyura</taxon>
        <taxon>Eubrachyura</taxon>
        <taxon>Portunoidea</taxon>
        <taxon>Portunidae</taxon>
        <taxon>Portuninae</taxon>
        <taxon>Portunus</taxon>
    </lineage>
</organism>
<accession>A0A5B7DX41</accession>
<sequence>MTLRLRHLPLHSLPPLLTCRSSSSSPQLPLLTLLSIPTSPIHSPPLTPLSQEINKLRYISSILPIRDSLCDAPDETRPCYNPPFPPCDAATTLSTQGKKYS</sequence>
<gene>
    <name evidence="1" type="ORF">E2C01_019262</name>
</gene>
<evidence type="ECO:0000313" key="1">
    <source>
        <dbReference type="EMBL" id="MPC26130.1"/>
    </source>
</evidence>
<evidence type="ECO:0000313" key="2">
    <source>
        <dbReference type="Proteomes" id="UP000324222"/>
    </source>
</evidence>
<dbReference type="Proteomes" id="UP000324222">
    <property type="component" value="Unassembled WGS sequence"/>
</dbReference>
<reference evidence="1 2" key="1">
    <citation type="submission" date="2019-05" db="EMBL/GenBank/DDBJ databases">
        <title>Another draft genome of Portunus trituberculatus and its Hox gene families provides insights of decapod evolution.</title>
        <authorList>
            <person name="Jeong J.-H."/>
            <person name="Song I."/>
            <person name="Kim S."/>
            <person name="Choi T."/>
            <person name="Kim D."/>
            <person name="Ryu S."/>
            <person name="Kim W."/>
        </authorList>
    </citation>
    <scope>NUCLEOTIDE SEQUENCE [LARGE SCALE GENOMIC DNA]</scope>
    <source>
        <tissue evidence="1">Muscle</tissue>
    </source>
</reference>
<dbReference type="EMBL" id="VSRR010001558">
    <property type="protein sequence ID" value="MPC26130.1"/>
    <property type="molecule type" value="Genomic_DNA"/>
</dbReference>
<keyword evidence="2" id="KW-1185">Reference proteome</keyword>
<protein>
    <submittedName>
        <fullName evidence="1">Uncharacterized protein</fullName>
    </submittedName>
</protein>
<name>A0A5B7DX41_PORTR</name>
<comment type="caution">
    <text evidence="1">The sequence shown here is derived from an EMBL/GenBank/DDBJ whole genome shotgun (WGS) entry which is preliminary data.</text>
</comment>